<dbReference type="AlphaFoldDB" id="X8AH99"/>
<protein>
    <submittedName>
        <fullName evidence="1">Uncharacterized protein</fullName>
    </submittedName>
</protein>
<reference evidence="1" key="1">
    <citation type="submission" date="2014-01" db="EMBL/GenBank/DDBJ databases">
        <authorList>
            <person name="Brown-Elliot B."/>
            <person name="Wallace R."/>
            <person name="Lenaerts A."/>
            <person name="Ordway D."/>
            <person name="DeGroote M.A."/>
            <person name="Parker T."/>
            <person name="Sizemore C."/>
            <person name="Tallon L.J."/>
            <person name="Sadzewicz L.K."/>
            <person name="Sengamalay N."/>
            <person name="Fraser C.M."/>
            <person name="Hine E."/>
            <person name="Shefchek K.A."/>
            <person name="Das S.P."/>
            <person name="Tettelin H."/>
        </authorList>
    </citation>
    <scope>NUCLEOTIDE SEQUENCE [LARGE SCALE GENOMIC DNA]</scope>
    <source>
        <strain evidence="1">4042</strain>
    </source>
</reference>
<evidence type="ECO:0000313" key="1">
    <source>
        <dbReference type="EMBL" id="EUA30383.1"/>
    </source>
</evidence>
<proteinExistence type="predicted"/>
<gene>
    <name evidence="1" type="ORF">I553_4640</name>
</gene>
<sequence length="122" mass="13742">MRDLDEYNELVIWGAMPLILPPAGDDIVEQVVTNSNKVPVSQRPLLNFSGSTCTVACYDEDGHLYLEFSSGRRMEVASGEHVTAWELYGKYHGYMACLLRGRVRVVRHDLVDENESTAVLPR</sequence>
<dbReference type="InterPro" id="IPR046179">
    <property type="entry name" value="DUF6188"/>
</dbReference>
<dbReference type="EMBL" id="JAOB01000060">
    <property type="protein sequence ID" value="EUA30383.1"/>
    <property type="molecule type" value="Genomic_DNA"/>
</dbReference>
<comment type="caution">
    <text evidence="1">The sequence shown here is derived from an EMBL/GenBank/DDBJ whole genome shotgun (WGS) entry which is preliminary data.</text>
</comment>
<organism evidence="1">
    <name type="scientific">Mycobacterium xenopi 4042</name>
    <dbReference type="NCBI Taxonomy" id="1299334"/>
    <lineage>
        <taxon>Bacteria</taxon>
        <taxon>Bacillati</taxon>
        <taxon>Actinomycetota</taxon>
        <taxon>Actinomycetes</taxon>
        <taxon>Mycobacteriales</taxon>
        <taxon>Mycobacteriaceae</taxon>
        <taxon>Mycobacterium</taxon>
    </lineage>
</organism>
<dbReference type="Pfam" id="PF19686">
    <property type="entry name" value="DUF6188"/>
    <property type="match status" value="1"/>
</dbReference>
<accession>X8AH99</accession>
<dbReference type="PATRIC" id="fig|1299334.3.peg.6313"/>
<name>X8AH99_MYCXE</name>